<proteinExistence type="predicted"/>
<protein>
    <submittedName>
        <fullName evidence="1">Uncharacterized protein</fullName>
    </submittedName>
</protein>
<comment type="caution">
    <text evidence="1">The sequence shown here is derived from an EMBL/GenBank/DDBJ whole genome shotgun (WGS) entry which is preliminary data.</text>
</comment>
<evidence type="ECO:0000313" key="1">
    <source>
        <dbReference type="EMBL" id="GFD57791.1"/>
    </source>
</evidence>
<gene>
    <name evidence="1" type="ORF">Tci_929760</name>
</gene>
<accession>A0A699XLP2</accession>
<sequence>AQPQLAQVAATLLAVDPRTQGADVEGAGVERGQQGHVVQARVVGQGDDGRALVRLDRQHGVVRHSWHETRLAVFPAVAELLARVADQ</sequence>
<organism evidence="1">
    <name type="scientific">Tanacetum cinerariifolium</name>
    <name type="common">Dalmatian daisy</name>
    <name type="synonym">Chrysanthemum cinerariifolium</name>
    <dbReference type="NCBI Taxonomy" id="118510"/>
    <lineage>
        <taxon>Eukaryota</taxon>
        <taxon>Viridiplantae</taxon>
        <taxon>Streptophyta</taxon>
        <taxon>Embryophyta</taxon>
        <taxon>Tracheophyta</taxon>
        <taxon>Spermatophyta</taxon>
        <taxon>Magnoliopsida</taxon>
        <taxon>eudicotyledons</taxon>
        <taxon>Gunneridae</taxon>
        <taxon>Pentapetalae</taxon>
        <taxon>asterids</taxon>
        <taxon>campanulids</taxon>
        <taxon>Asterales</taxon>
        <taxon>Asteraceae</taxon>
        <taxon>Asteroideae</taxon>
        <taxon>Anthemideae</taxon>
        <taxon>Anthemidinae</taxon>
        <taxon>Tanacetum</taxon>
    </lineage>
</organism>
<dbReference type="EMBL" id="BKCJ011845019">
    <property type="protein sequence ID" value="GFD57791.1"/>
    <property type="molecule type" value="Genomic_DNA"/>
</dbReference>
<reference evidence="1" key="1">
    <citation type="journal article" date="2019" name="Sci. Rep.">
        <title>Draft genome of Tanacetum cinerariifolium, the natural source of mosquito coil.</title>
        <authorList>
            <person name="Yamashiro T."/>
            <person name="Shiraishi A."/>
            <person name="Satake H."/>
            <person name="Nakayama K."/>
        </authorList>
    </citation>
    <scope>NUCLEOTIDE SEQUENCE</scope>
</reference>
<feature type="non-terminal residue" evidence="1">
    <location>
        <position position="1"/>
    </location>
</feature>
<dbReference type="AlphaFoldDB" id="A0A699XLP2"/>
<name>A0A699XLP2_TANCI</name>
<feature type="non-terminal residue" evidence="1">
    <location>
        <position position="87"/>
    </location>
</feature>